<reference evidence="1 2" key="1">
    <citation type="journal article" date="2019" name="G3 (Bethesda)">
        <title>Sequencing of a Wild Apple (Malus baccata) Genome Unravels the Differences Between Cultivated and Wild Apple Species Regarding Disease Resistance and Cold Tolerance.</title>
        <authorList>
            <person name="Chen X."/>
        </authorList>
    </citation>
    <scope>NUCLEOTIDE SEQUENCE [LARGE SCALE GENOMIC DNA]</scope>
    <source>
        <strain evidence="2">cv. Shandingzi</strain>
        <tissue evidence="1">Leaves</tissue>
    </source>
</reference>
<dbReference type="Proteomes" id="UP000315295">
    <property type="component" value="Unassembled WGS sequence"/>
</dbReference>
<evidence type="ECO:0000313" key="2">
    <source>
        <dbReference type="Proteomes" id="UP000315295"/>
    </source>
</evidence>
<sequence>MPWAFRRGGSTALSFGIGGSTDSPNSCSDGLHLNGGCKSPWPECQAFDGANRRISFLKLVLSLLEPHLADNVSLSE</sequence>
<protein>
    <submittedName>
        <fullName evidence="1">Uncharacterized protein</fullName>
    </submittedName>
</protein>
<keyword evidence="2" id="KW-1185">Reference proteome</keyword>
<comment type="caution">
    <text evidence="1">The sequence shown here is derived from an EMBL/GenBank/DDBJ whole genome shotgun (WGS) entry which is preliminary data.</text>
</comment>
<name>A0A540L0H0_MALBA</name>
<organism evidence="1 2">
    <name type="scientific">Malus baccata</name>
    <name type="common">Siberian crab apple</name>
    <name type="synonym">Pyrus baccata</name>
    <dbReference type="NCBI Taxonomy" id="106549"/>
    <lineage>
        <taxon>Eukaryota</taxon>
        <taxon>Viridiplantae</taxon>
        <taxon>Streptophyta</taxon>
        <taxon>Embryophyta</taxon>
        <taxon>Tracheophyta</taxon>
        <taxon>Spermatophyta</taxon>
        <taxon>Magnoliopsida</taxon>
        <taxon>eudicotyledons</taxon>
        <taxon>Gunneridae</taxon>
        <taxon>Pentapetalae</taxon>
        <taxon>rosids</taxon>
        <taxon>fabids</taxon>
        <taxon>Rosales</taxon>
        <taxon>Rosaceae</taxon>
        <taxon>Amygdaloideae</taxon>
        <taxon>Maleae</taxon>
        <taxon>Malus</taxon>
    </lineage>
</organism>
<accession>A0A540L0H0</accession>
<proteinExistence type="predicted"/>
<dbReference type="EMBL" id="VIEB01000829">
    <property type="protein sequence ID" value="TQD79976.1"/>
    <property type="molecule type" value="Genomic_DNA"/>
</dbReference>
<gene>
    <name evidence="1" type="ORF">C1H46_034463</name>
</gene>
<evidence type="ECO:0000313" key="1">
    <source>
        <dbReference type="EMBL" id="TQD79976.1"/>
    </source>
</evidence>
<dbReference type="AlphaFoldDB" id="A0A540L0H0"/>